<organism evidence="7 8">
    <name type="scientific">Plasticicumulans acidivorans</name>
    <dbReference type="NCBI Taxonomy" id="886464"/>
    <lineage>
        <taxon>Bacteria</taxon>
        <taxon>Pseudomonadati</taxon>
        <taxon>Pseudomonadota</taxon>
        <taxon>Gammaproteobacteria</taxon>
        <taxon>Candidatus Competibacteraceae</taxon>
        <taxon>Plasticicumulans</taxon>
    </lineage>
</organism>
<feature type="transmembrane region" description="Helical" evidence="6">
    <location>
        <begin position="50"/>
        <end position="72"/>
    </location>
</feature>
<keyword evidence="4 6" id="KW-1133">Transmembrane helix</keyword>
<comment type="subcellular location">
    <subcellularLocation>
        <location evidence="1">Cell membrane</location>
        <topology evidence="1">Multi-pass membrane protein</topology>
    </subcellularLocation>
</comment>
<evidence type="ECO:0000256" key="5">
    <source>
        <dbReference type="ARBA" id="ARBA00023136"/>
    </source>
</evidence>
<dbReference type="InterPro" id="IPR036388">
    <property type="entry name" value="WH-like_DNA-bd_sf"/>
</dbReference>
<protein>
    <submittedName>
        <fullName evidence="7">Membrane protein</fullName>
    </submittedName>
</protein>
<accession>A0A317MUL9</accession>
<sequence>MELLQRCTDALAARAGEPAPLALIRRFGRALLALSGDLLNGELLDRAASLAYTTLLSLVPLLAVSFSVLQAFGAHNALEPLLRDALVPLGSQGEEVATRILEFVGRMQVGVLGSLGVLLLLYTVVSTIHKIELAFNSIWDIPRPRTMARRVVDYLSVTLVGPVLAFFAIGLSDTARRTLASLSGTYYTPLASAGGMLLAYVPQMLGLAAFVFIYAFLPNTRVRLPSALIGGLFGMLLWTVAGRLFAALMADSGNYPAIYSGFAGAVLFILWLNVSWIIVLAGAGLSRHWQAPRHAAPGTAFGPAAQEALAFTLMTAIAEAHLHGRPAPNDAALVQASGLPASAVDAVLGRLQAAGLICPIDTLAGGWLPARDAHSLALTAILDAVRGPAGASAHAGALMEELDTAARSRLDGRTLGELIAEPQAQR</sequence>
<dbReference type="Pfam" id="PF03631">
    <property type="entry name" value="Virul_fac_BrkB"/>
    <property type="match status" value="1"/>
</dbReference>
<dbReference type="AlphaFoldDB" id="A0A317MUL9"/>
<keyword evidence="2" id="KW-1003">Cell membrane</keyword>
<dbReference type="NCBIfam" id="TIGR00765">
    <property type="entry name" value="yihY_not_rbn"/>
    <property type="match status" value="1"/>
</dbReference>
<evidence type="ECO:0000256" key="6">
    <source>
        <dbReference type="SAM" id="Phobius"/>
    </source>
</evidence>
<dbReference type="PANTHER" id="PTHR30213:SF0">
    <property type="entry name" value="UPF0761 MEMBRANE PROTEIN YIHY"/>
    <property type="match status" value="1"/>
</dbReference>
<evidence type="ECO:0000256" key="4">
    <source>
        <dbReference type="ARBA" id="ARBA00022989"/>
    </source>
</evidence>
<feature type="transmembrane region" description="Helical" evidence="6">
    <location>
        <begin position="191"/>
        <end position="217"/>
    </location>
</feature>
<proteinExistence type="predicted"/>
<dbReference type="GO" id="GO:0005886">
    <property type="term" value="C:plasma membrane"/>
    <property type="evidence" value="ECO:0007669"/>
    <property type="project" value="UniProtKB-SubCell"/>
</dbReference>
<dbReference type="OrthoDB" id="9808671at2"/>
<evidence type="ECO:0000313" key="8">
    <source>
        <dbReference type="Proteomes" id="UP000246569"/>
    </source>
</evidence>
<keyword evidence="8" id="KW-1185">Reference proteome</keyword>
<dbReference type="RefSeq" id="WP_110018731.1">
    <property type="nucleotide sequence ID" value="NZ_QGTJ01000006.1"/>
</dbReference>
<dbReference type="PANTHER" id="PTHR30213">
    <property type="entry name" value="INNER MEMBRANE PROTEIN YHJD"/>
    <property type="match status" value="1"/>
</dbReference>
<feature type="transmembrane region" description="Helical" evidence="6">
    <location>
        <begin position="109"/>
        <end position="131"/>
    </location>
</feature>
<feature type="transmembrane region" description="Helical" evidence="6">
    <location>
        <begin position="151"/>
        <end position="171"/>
    </location>
</feature>
<feature type="transmembrane region" description="Helical" evidence="6">
    <location>
        <begin position="262"/>
        <end position="285"/>
    </location>
</feature>
<evidence type="ECO:0000256" key="2">
    <source>
        <dbReference type="ARBA" id="ARBA00022475"/>
    </source>
</evidence>
<reference evidence="7 8" key="1">
    <citation type="submission" date="2018-05" db="EMBL/GenBank/DDBJ databases">
        <title>Genomic Encyclopedia of Type Strains, Phase IV (KMG-IV): sequencing the most valuable type-strain genomes for metagenomic binning, comparative biology and taxonomic classification.</title>
        <authorList>
            <person name="Goeker M."/>
        </authorList>
    </citation>
    <scope>NUCLEOTIDE SEQUENCE [LARGE SCALE GENOMIC DNA]</scope>
    <source>
        <strain evidence="7 8">DSM 23606</strain>
    </source>
</reference>
<dbReference type="InterPro" id="IPR036390">
    <property type="entry name" value="WH_DNA-bd_sf"/>
</dbReference>
<dbReference type="Proteomes" id="UP000246569">
    <property type="component" value="Unassembled WGS sequence"/>
</dbReference>
<comment type="caution">
    <text evidence="7">The sequence shown here is derived from an EMBL/GenBank/DDBJ whole genome shotgun (WGS) entry which is preliminary data.</text>
</comment>
<keyword evidence="3 6" id="KW-0812">Transmembrane</keyword>
<evidence type="ECO:0000256" key="3">
    <source>
        <dbReference type="ARBA" id="ARBA00022692"/>
    </source>
</evidence>
<evidence type="ECO:0000256" key="1">
    <source>
        <dbReference type="ARBA" id="ARBA00004651"/>
    </source>
</evidence>
<name>A0A317MUL9_9GAMM</name>
<dbReference type="SUPFAM" id="SSF46785">
    <property type="entry name" value="Winged helix' DNA-binding domain"/>
    <property type="match status" value="1"/>
</dbReference>
<dbReference type="EMBL" id="QGTJ01000006">
    <property type="protein sequence ID" value="PWV61053.1"/>
    <property type="molecule type" value="Genomic_DNA"/>
</dbReference>
<dbReference type="InterPro" id="IPR017039">
    <property type="entry name" value="Virul_fac_BrkB"/>
</dbReference>
<dbReference type="Gene3D" id="1.10.10.10">
    <property type="entry name" value="Winged helix-like DNA-binding domain superfamily/Winged helix DNA-binding domain"/>
    <property type="match status" value="1"/>
</dbReference>
<keyword evidence="5 6" id="KW-0472">Membrane</keyword>
<feature type="transmembrane region" description="Helical" evidence="6">
    <location>
        <begin position="229"/>
        <end position="250"/>
    </location>
</feature>
<evidence type="ECO:0000313" key="7">
    <source>
        <dbReference type="EMBL" id="PWV61053.1"/>
    </source>
</evidence>
<gene>
    <name evidence="7" type="ORF">C7443_10667</name>
</gene>